<dbReference type="GeneID" id="85329373"/>
<accession>A0AA40A0Q7</accession>
<feature type="transmembrane region" description="Helical" evidence="1">
    <location>
        <begin position="253"/>
        <end position="274"/>
    </location>
</feature>
<keyword evidence="1" id="KW-0472">Membrane</keyword>
<evidence type="ECO:0000256" key="1">
    <source>
        <dbReference type="SAM" id="Phobius"/>
    </source>
</evidence>
<dbReference type="AlphaFoldDB" id="A0AA40A0Q7"/>
<protein>
    <recommendedName>
        <fullName evidence="2">DUF6594 domain-containing protein</fullName>
    </recommendedName>
</protein>
<feature type="domain" description="DUF6594" evidence="2">
    <location>
        <begin position="162"/>
        <end position="293"/>
    </location>
</feature>
<evidence type="ECO:0000313" key="3">
    <source>
        <dbReference type="EMBL" id="KAK0707099.1"/>
    </source>
</evidence>
<reference evidence="3" key="1">
    <citation type="submission" date="2023-06" db="EMBL/GenBank/DDBJ databases">
        <title>Genome-scale phylogeny and comparative genomics of the fungal order Sordariales.</title>
        <authorList>
            <consortium name="Lawrence Berkeley National Laboratory"/>
            <person name="Hensen N."/>
            <person name="Bonometti L."/>
            <person name="Westerberg I."/>
            <person name="Brannstrom I.O."/>
            <person name="Guillou S."/>
            <person name="Cros-Aarteil S."/>
            <person name="Calhoun S."/>
            <person name="Haridas S."/>
            <person name="Kuo A."/>
            <person name="Mondo S."/>
            <person name="Pangilinan J."/>
            <person name="Riley R."/>
            <person name="LaButti K."/>
            <person name="Andreopoulos B."/>
            <person name="Lipzen A."/>
            <person name="Chen C."/>
            <person name="Yanf M."/>
            <person name="Daum C."/>
            <person name="Ng V."/>
            <person name="Clum A."/>
            <person name="Steindorff A."/>
            <person name="Ohm R."/>
            <person name="Martin F."/>
            <person name="Silar P."/>
            <person name="Natvig D."/>
            <person name="Lalanne C."/>
            <person name="Gautier V."/>
            <person name="Ament-velasquez S.L."/>
            <person name="Kruys A."/>
            <person name="Hutchinson M.I."/>
            <person name="Powell A.J."/>
            <person name="Barry K."/>
            <person name="Miller A.N."/>
            <person name="Grigoriev I.V."/>
            <person name="Debuchy R."/>
            <person name="Gladieux P."/>
            <person name="Thoren M.H."/>
            <person name="Johannesson H."/>
        </authorList>
    </citation>
    <scope>NUCLEOTIDE SEQUENCE</scope>
    <source>
        <strain evidence="3">SMH2392-1A</strain>
    </source>
</reference>
<comment type="caution">
    <text evidence="3">The sequence shown here is derived from an EMBL/GenBank/DDBJ whole genome shotgun (WGS) entry which is preliminary data.</text>
</comment>
<feature type="transmembrane region" description="Helical" evidence="1">
    <location>
        <begin position="226"/>
        <end position="247"/>
    </location>
</feature>
<dbReference type="RefSeq" id="XP_060292193.1">
    <property type="nucleotide sequence ID" value="XM_060446103.1"/>
</dbReference>
<evidence type="ECO:0000259" key="2">
    <source>
        <dbReference type="Pfam" id="PF20237"/>
    </source>
</evidence>
<evidence type="ECO:0000313" key="4">
    <source>
        <dbReference type="Proteomes" id="UP001172101"/>
    </source>
</evidence>
<keyword evidence="1" id="KW-0812">Transmembrane</keyword>
<gene>
    <name evidence="3" type="ORF">B0T26DRAFT_756488</name>
</gene>
<dbReference type="InterPro" id="IPR046529">
    <property type="entry name" value="DUF6594"/>
</dbReference>
<dbReference type="Proteomes" id="UP001172101">
    <property type="component" value="Unassembled WGS sequence"/>
</dbReference>
<dbReference type="EMBL" id="JAUIRO010000007">
    <property type="protein sequence ID" value="KAK0707099.1"/>
    <property type="molecule type" value="Genomic_DNA"/>
</dbReference>
<dbReference type="Pfam" id="PF20237">
    <property type="entry name" value="DUF6594"/>
    <property type="match status" value="1"/>
</dbReference>
<feature type="transmembrane region" description="Helical" evidence="1">
    <location>
        <begin position="281"/>
        <end position="300"/>
    </location>
</feature>
<keyword evidence="1" id="KW-1133">Transmembrane helix</keyword>
<sequence length="305" mass="34773">MPFHRQRRRRNWDEESPKKGQQINVDFDDDRWIIDVNLHNIIVKISRSRSPMDSLQGLLYSANNATDGSEVQGEQSYLINFAVLQRINIAQLRVKLIRQAIDLRFKARQPAGWTDTLQLYSKSYPDQNPPEFSRNCLTNSSLTAQALKDYEYMEKCHLLPDDPFYVSGERHSDRKLLQHLIGDRGDHIVKRVVSKGVWEKGAADPDSSARYNTRPENYRRSWIKGFWERIGVATLSGAFLITPMWLMVLHNTLYTGLVSTTGFVTLFGLMAAAFLRNPTEVMSCTAAYAAVLVVFVGLTTDSPQA</sequence>
<proteinExistence type="predicted"/>
<organism evidence="3 4">
    <name type="scientific">Lasiosphaeria miniovina</name>
    <dbReference type="NCBI Taxonomy" id="1954250"/>
    <lineage>
        <taxon>Eukaryota</taxon>
        <taxon>Fungi</taxon>
        <taxon>Dikarya</taxon>
        <taxon>Ascomycota</taxon>
        <taxon>Pezizomycotina</taxon>
        <taxon>Sordariomycetes</taxon>
        <taxon>Sordariomycetidae</taxon>
        <taxon>Sordariales</taxon>
        <taxon>Lasiosphaeriaceae</taxon>
        <taxon>Lasiosphaeria</taxon>
    </lineage>
</organism>
<keyword evidence="4" id="KW-1185">Reference proteome</keyword>
<name>A0AA40A0Q7_9PEZI</name>